<reference evidence="1 2" key="1">
    <citation type="submission" date="2024-11" db="EMBL/GenBank/DDBJ databases">
        <title>The Natural Products Discovery Center: Release of the First 8490 Sequenced Strains for Exploring Actinobacteria Biosynthetic Diversity.</title>
        <authorList>
            <person name="Kalkreuter E."/>
            <person name="Kautsar S.A."/>
            <person name="Yang D."/>
            <person name="Bader C.D."/>
            <person name="Teijaro C.N."/>
            <person name="Fluegel L."/>
            <person name="Davis C.M."/>
            <person name="Simpson J.R."/>
            <person name="Lauterbach L."/>
            <person name="Steele A.D."/>
            <person name="Gui C."/>
            <person name="Meng S."/>
            <person name="Li G."/>
            <person name="Viehrig K."/>
            <person name="Ye F."/>
            <person name="Su P."/>
            <person name="Kiefer A.F."/>
            <person name="Nichols A."/>
            <person name="Cepeda A.J."/>
            <person name="Yan W."/>
            <person name="Fan B."/>
            <person name="Jiang Y."/>
            <person name="Adhikari A."/>
            <person name="Zheng C.-J."/>
            <person name="Schuster L."/>
            <person name="Cowan T.M."/>
            <person name="Smanski M.J."/>
            <person name="Chevrette M.G."/>
            <person name="De Carvalho L.P.S."/>
            <person name="Shen B."/>
        </authorList>
    </citation>
    <scope>NUCLEOTIDE SEQUENCE [LARGE SCALE GENOMIC DNA]</scope>
    <source>
        <strain evidence="1 2">NPDC077433</strain>
    </source>
</reference>
<comment type="caution">
    <text evidence="1">The sequence shown here is derived from an EMBL/GenBank/DDBJ whole genome shotgun (WGS) entry which is preliminary data.</text>
</comment>
<proteinExistence type="predicted"/>
<evidence type="ECO:0000313" key="2">
    <source>
        <dbReference type="Proteomes" id="UP001620234"/>
    </source>
</evidence>
<dbReference type="RefSeq" id="WP_230711024.1">
    <property type="nucleotide sequence ID" value="NZ_JBJDPD010000033.1"/>
</dbReference>
<sequence length="310" mass="34996">MSSTPKYTMSDIPNYKEPEGFMFVTTGQITKKVAQNIGKDRFNKASNRYLKLGIHDSYFKIVSLDDLKNMTEVDRDQQLKSQKVIVFLVEKEASFDGLRVFQEKIATISALTFAIFPSTIDEISSFKTKPGNALRDKASMLSFIPTFAIPFTTSQAKNDFVNDMSIESYNFYYSFIDSVVTTVCSVYRQDDSMIGYDFNDWKHVFSGNRLLNILPTIYASEDNKANFKSNYLEGLNKAGINLTDIKDIICVMSASRPPSLEQTCEVTEAIEDDFAIFCTTAMKLTQDLAIFEDPSIISVNVVVSRRCEDG</sequence>
<dbReference type="Proteomes" id="UP001620234">
    <property type="component" value="Unassembled WGS sequence"/>
</dbReference>
<name>A0ABW8LB56_9GAMM</name>
<accession>A0ABW8LB56</accession>
<protein>
    <submittedName>
        <fullName evidence="1">Uncharacterized protein</fullName>
    </submittedName>
</protein>
<gene>
    <name evidence="1" type="ORF">ACI2I3_12405</name>
</gene>
<organism evidence="1 2">
    <name type="scientific">Psychrobacter namhaensis</name>
    <dbReference type="NCBI Taxonomy" id="292734"/>
    <lineage>
        <taxon>Bacteria</taxon>
        <taxon>Pseudomonadati</taxon>
        <taxon>Pseudomonadota</taxon>
        <taxon>Gammaproteobacteria</taxon>
        <taxon>Moraxellales</taxon>
        <taxon>Moraxellaceae</taxon>
        <taxon>Psychrobacter</taxon>
    </lineage>
</organism>
<evidence type="ECO:0000313" key="1">
    <source>
        <dbReference type="EMBL" id="MFK4002136.1"/>
    </source>
</evidence>
<keyword evidence="2" id="KW-1185">Reference proteome</keyword>
<dbReference type="EMBL" id="JBJDPD010000033">
    <property type="protein sequence ID" value="MFK4002136.1"/>
    <property type="molecule type" value="Genomic_DNA"/>
</dbReference>